<keyword evidence="1" id="KW-0812">Transmembrane</keyword>
<dbReference type="SUPFAM" id="SSF53474">
    <property type="entry name" value="alpha/beta-Hydrolases"/>
    <property type="match status" value="1"/>
</dbReference>
<name>A0A1G9ZIR7_9BACI</name>
<dbReference type="OrthoDB" id="9808543at2"/>
<feature type="transmembrane region" description="Helical" evidence="1">
    <location>
        <begin position="77"/>
        <end position="99"/>
    </location>
</feature>
<sequence>MNYQDSYRQAPASFRHRSRIHSRKYGIAGWWITRFRQTGAWDRGLEGVLAAIYIASIFAAVIGALGTPTGLGTWIDIIIFVSANTGLFILAVFLLSFLMSLLYIPLPRLIFSASAYTAYLAYYIQEEASLGTFFITVTTGIFILSAYVLGSFFQIWLGRMNILKKILLSLLPAAWFVFLILFHPTIEQHESESAFADAENSPSLSLPDPGEEGELEVIHLHYGNGEDRHREQFNENVDLISTNVDASLYIEENEWPGWRTRFWGFDQTSLPLNGEMWLPDGQGPFPLVLIAHGNHRMENFSDGGYGYLGEHLASHGYAAVSIDQNFVNFSNWTGIPDEDMKLRAWLFMQHLLELQRFSETEGNLLEGKLNMDSLALIGHSRGGQAVAMVADHERFFENDPSLAGIEELEVTSIVGIAPTDQEVDDTRPAPGNVNYLTLHGARDGDVHNFRGDRQYSRTSFTNEGDFVKSAVYIADANHSQFNTDWGRADMRLPGSLFLSREQMMEPEEQRELTKVFISAFFEVTLRENEEYLPLFKDVRTGREWLPETQYVTRYLDTSYEPLVTFNSSNPRDTFPEGVEASGENFTEWEKVSTEDRKGGNKAADGVIFEWDQEGSYTLSLPEEYRDNYFGEDFNTFSFSMAQMDKELENYQGVTDPELHIRFVFDDGNEVSAALDDYDRLPDSVWTQYSRYPFLEEHFRDGKYDEAIQPAFHTHMIPVEAFTEENVLGDLEEIIFEFSEGPGRLIIDDIGFFSE</sequence>
<feature type="transmembrane region" description="Helical" evidence="1">
    <location>
        <begin position="44"/>
        <end position="65"/>
    </location>
</feature>
<dbReference type="PANTHER" id="PTHR33428:SF2">
    <property type="entry name" value="CHLOROPHYLLASE-2"/>
    <property type="match status" value="1"/>
</dbReference>
<dbReference type="STRING" id="745820.SAMN04488053_101123"/>
<feature type="transmembrane region" description="Helical" evidence="1">
    <location>
        <begin position="130"/>
        <end position="150"/>
    </location>
</feature>
<feature type="transmembrane region" description="Helical" evidence="1">
    <location>
        <begin position="162"/>
        <end position="182"/>
    </location>
</feature>
<dbReference type="InterPro" id="IPR017395">
    <property type="entry name" value="Chlorophyllase-like"/>
</dbReference>
<dbReference type="InterPro" id="IPR029058">
    <property type="entry name" value="AB_hydrolase_fold"/>
</dbReference>
<dbReference type="GO" id="GO:0015996">
    <property type="term" value="P:chlorophyll catabolic process"/>
    <property type="evidence" value="ECO:0007669"/>
    <property type="project" value="TreeGrafter"/>
</dbReference>
<keyword evidence="1" id="KW-1133">Transmembrane helix</keyword>
<dbReference type="Gene3D" id="3.40.50.1820">
    <property type="entry name" value="alpha/beta hydrolase"/>
    <property type="match status" value="1"/>
</dbReference>
<dbReference type="GO" id="GO:0047746">
    <property type="term" value="F:chlorophyllase activity"/>
    <property type="evidence" value="ECO:0007669"/>
    <property type="project" value="TreeGrafter"/>
</dbReference>
<gene>
    <name evidence="2" type="ORF">SAMN04488053_101123</name>
</gene>
<dbReference type="PANTHER" id="PTHR33428">
    <property type="entry name" value="CHLOROPHYLLASE-2, CHLOROPLASTIC"/>
    <property type="match status" value="1"/>
</dbReference>
<organism evidence="2 3">
    <name type="scientific">Alkalicoccus daliensis</name>
    <dbReference type="NCBI Taxonomy" id="745820"/>
    <lineage>
        <taxon>Bacteria</taxon>
        <taxon>Bacillati</taxon>
        <taxon>Bacillota</taxon>
        <taxon>Bacilli</taxon>
        <taxon>Bacillales</taxon>
        <taxon>Bacillaceae</taxon>
        <taxon>Alkalicoccus</taxon>
    </lineage>
</organism>
<accession>A0A1G9ZIR7</accession>
<protein>
    <submittedName>
        <fullName evidence="2">Alpha/beta hydrolase family protein</fullName>
    </submittedName>
</protein>
<dbReference type="Proteomes" id="UP000198778">
    <property type="component" value="Unassembled WGS sequence"/>
</dbReference>
<dbReference type="Pfam" id="PF07224">
    <property type="entry name" value="Chlorophyllase"/>
    <property type="match status" value="1"/>
</dbReference>
<proteinExistence type="predicted"/>
<feature type="transmembrane region" description="Helical" evidence="1">
    <location>
        <begin position="106"/>
        <end position="124"/>
    </location>
</feature>
<keyword evidence="1" id="KW-0472">Membrane</keyword>
<dbReference type="AlphaFoldDB" id="A0A1G9ZIR7"/>
<evidence type="ECO:0000313" key="2">
    <source>
        <dbReference type="EMBL" id="SDN21229.1"/>
    </source>
</evidence>
<evidence type="ECO:0000256" key="1">
    <source>
        <dbReference type="SAM" id="Phobius"/>
    </source>
</evidence>
<keyword evidence="2" id="KW-0378">Hydrolase</keyword>
<reference evidence="3" key="1">
    <citation type="submission" date="2016-10" db="EMBL/GenBank/DDBJ databases">
        <authorList>
            <person name="Varghese N."/>
            <person name="Submissions S."/>
        </authorList>
    </citation>
    <scope>NUCLEOTIDE SEQUENCE [LARGE SCALE GENOMIC DNA]</scope>
    <source>
        <strain evidence="3">CGMCC 1.10369</strain>
    </source>
</reference>
<dbReference type="RefSeq" id="WP_090839556.1">
    <property type="nucleotide sequence ID" value="NZ_FNIL01000001.1"/>
</dbReference>
<keyword evidence="3" id="KW-1185">Reference proteome</keyword>
<evidence type="ECO:0000313" key="3">
    <source>
        <dbReference type="Proteomes" id="UP000198778"/>
    </source>
</evidence>
<dbReference type="EMBL" id="FNIL01000001">
    <property type="protein sequence ID" value="SDN21229.1"/>
    <property type="molecule type" value="Genomic_DNA"/>
</dbReference>